<protein>
    <submittedName>
        <fullName evidence="1">Uncharacterized protein</fullName>
    </submittedName>
</protein>
<dbReference type="AlphaFoldDB" id="A0A7H9B4G4"/>
<dbReference type="InterPro" id="IPR048920">
    <property type="entry name" value="REC102"/>
</dbReference>
<reference evidence="1 2" key="1">
    <citation type="submission" date="2020-07" db="EMBL/GenBank/DDBJ databases">
        <title>The yeast mating-type switching endonuclease HO is a domesticated member of an unorthodox homing genetic element family.</title>
        <authorList>
            <person name="Coughlan A.Y."/>
            <person name="Lombardi L."/>
            <person name="Braun-Galleani S."/>
            <person name="Martos A.R."/>
            <person name="Galeote V."/>
            <person name="Bigey F."/>
            <person name="Dequin S."/>
            <person name="Byrne K.P."/>
            <person name="Wolfe K.H."/>
        </authorList>
    </citation>
    <scope>NUCLEOTIDE SEQUENCE [LARGE SCALE GENOMIC DNA]</scope>
    <source>
        <strain evidence="1 2">NRRL Y-6702</strain>
    </source>
</reference>
<dbReference type="KEGG" id="zmk:HG535_0E03500"/>
<dbReference type="Proteomes" id="UP000509704">
    <property type="component" value="Chromosome 5"/>
</dbReference>
<name>A0A7H9B4G4_ZYGMR</name>
<evidence type="ECO:0000313" key="2">
    <source>
        <dbReference type="Proteomes" id="UP000509704"/>
    </source>
</evidence>
<gene>
    <name evidence="1" type="ORF">HG535_0E03500</name>
</gene>
<keyword evidence="2" id="KW-1185">Reference proteome</keyword>
<dbReference type="EMBL" id="CP058608">
    <property type="protein sequence ID" value="QLG73266.1"/>
    <property type="molecule type" value="Genomic_DNA"/>
</dbReference>
<dbReference type="RefSeq" id="XP_037144993.1">
    <property type="nucleotide sequence ID" value="XM_037289098.1"/>
</dbReference>
<evidence type="ECO:0000313" key="1">
    <source>
        <dbReference type="EMBL" id="QLG73266.1"/>
    </source>
</evidence>
<dbReference type="Pfam" id="PF21736">
    <property type="entry name" value="REC102"/>
    <property type="match status" value="1"/>
</dbReference>
<sequence length="255" mass="29573">MRIVREGTETVFETVYLRERDFVSEWNAFTRTSNRIGGYHDSDNIVLPLLKPSTLQICIECYHNDEHFSGDELDQLEHSVRNGIRFWEEELLYEVKTICQQKGSIILSLGCRIWTTDKMVTLFEKPTSLRAHLHLPGVVFLEYLKLECKFYNSTDDENLNISDTLPQFNEYLASLILSQLEFRFPMVFSMINRQKFQQQSTDLAPLAYSLTNSSSLLPLLVQLIANDRTATTVYHLAGLPNRSEKVSSNKFQIFK</sequence>
<organism evidence="1 2">
    <name type="scientific">Zygotorulaspora mrakii</name>
    <name type="common">Zygosaccharomyces mrakii</name>
    <dbReference type="NCBI Taxonomy" id="42260"/>
    <lineage>
        <taxon>Eukaryota</taxon>
        <taxon>Fungi</taxon>
        <taxon>Dikarya</taxon>
        <taxon>Ascomycota</taxon>
        <taxon>Saccharomycotina</taxon>
        <taxon>Saccharomycetes</taxon>
        <taxon>Saccharomycetales</taxon>
        <taxon>Saccharomycetaceae</taxon>
        <taxon>Zygotorulaspora</taxon>
    </lineage>
</organism>
<dbReference type="GeneID" id="59237008"/>
<accession>A0A7H9B4G4</accession>
<proteinExistence type="predicted"/>
<dbReference type="OrthoDB" id="4060534at2759"/>